<dbReference type="AlphaFoldDB" id="A0A5E4Q4W4"/>
<protein>
    <recommendedName>
        <fullName evidence="3">3-oxoacyl-[acyl-carrier-protein] reductase</fullName>
    </recommendedName>
</protein>
<proteinExistence type="predicted"/>
<dbReference type="InterPro" id="IPR036291">
    <property type="entry name" value="NAD(P)-bd_dom_sf"/>
</dbReference>
<reference evidence="1 2" key="1">
    <citation type="submission" date="2017-07" db="EMBL/GenBank/DDBJ databases">
        <authorList>
            <person name="Talla V."/>
            <person name="Backstrom N."/>
        </authorList>
    </citation>
    <scope>NUCLEOTIDE SEQUENCE [LARGE SCALE GENOMIC DNA]</scope>
</reference>
<evidence type="ECO:0000313" key="1">
    <source>
        <dbReference type="EMBL" id="VVC92758.1"/>
    </source>
</evidence>
<dbReference type="Proteomes" id="UP000324832">
    <property type="component" value="Unassembled WGS sequence"/>
</dbReference>
<dbReference type="FunFam" id="3.40.50.720:FF:000084">
    <property type="entry name" value="Short-chain dehydrogenase reductase"/>
    <property type="match status" value="1"/>
</dbReference>
<dbReference type="PANTHER" id="PTHR43975">
    <property type="entry name" value="ZGC:101858"/>
    <property type="match status" value="1"/>
</dbReference>
<evidence type="ECO:0000313" key="2">
    <source>
        <dbReference type="Proteomes" id="UP000324832"/>
    </source>
</evidence>
<name>A0A5E4Q4W4_9NEOP</name>
<sequence>MSTMSLKNKVAIVTGSSSGIGAAIAVKFSSEGAKIVLVGRNQTKLNAVAVKCSDPLVIRAELANDDDVKRILDETIQKFGKLDILVNNAGISLCGSLFTGDLMRSLDELFKINFRAIVYLTKLAAPYLKQTKGNIINISSISGQRVSPILGLMMYSSLKAALDHFSKHAALELSPHGVRLNVISPGPVKTDILKNTDKLETTNTHHISWDEFASTTALHRVSEPEEIAEFAFFLVSEKAKGITGSVVVHDNGKFLKN</sequence>
<dbReference type="SUPFAM" id="SSF51735">
    <property type="entry name" value="NAD(P)-binding Rossmann-fold domains"/>
    <property type="match status" value="1"/>
</dbReference>
<gene>
    <name evidence="1" type="ORF">LSINAPIS_LOCUS5117</name>
</gene>
<accession>A0A5E4Q4W4</accession>
<dbReference type="EMBL" id="FZQP02001404">
    <property type="protein sequence ID" value="VVC92758.1"/>
    <property type="molecule type" value="Genomic_DNA"/>
</dbReference>
<dbReference type="PRINTS" id="PR00080">
    <property type="entry name" value="SDRFAMILY"/>
</dbReference>
<evidence type="ECO:0008006" key="3">
    <source>
        <dbReference type="Google" id="ProtNLM"/>
    </source>
</evidence>
<dbReference type="Gene3D" id="3.40.50.720">
    <property type="entry name" value="NAD(P)-binding Rossmann-like Domain"/>
    <property type="match status" value="1"/>
</dbReference>
<keyword evidence="2" id="KW-1185">Reference proteome</keyword>
<dbReference type="PANTHER" id="PTHR43975:SF2">
    <property type="entry name" value="EG:BACR7A4.14 PROTEIN-RELATED"/>
    <property type="match status" value="1"/>
</dbReference>
<dbReference type="InterPro" id="IPR002347">
    <property type="entry name" value="SDR_fam"/>
</dbReference>
<dbReference type="Pfam" id="PF13561">
    <property type="entry name" value="adh_short_C2"/>
    <property type="match status" value="1"/>
</dbReference>
<dbReference type="PRINTS" id="PR00081">
    <property type="entry name" value="GDHRDH"/>
</dbReference>
<organism evidence="1 2">
    <name type="scientific">Leptidea sinapis</name>
    <dbReference type="NCBI Taxonomy" id="189913"/>
    <lineage>
        <taxon>Eukaryota</taxon>
        <taxon>Metazoa</taxon>
        <taxon>Ecdysozoa</taxon>
        <taxon>Arthropoda</taxon>
        <taxon>Hexapoda</taxon>
        <taxon>Insecta</taxon>
        <taxon>Pterygota</taxon>
        <taxon>Neoptera</taxon>
        <taxon>Endopterygota</taxon>
        <taxon>Lepidoptera</taxon>
        <taxon>Glossata</taxon>
        <taxon>Ditrysia</taxon>
        <taxon>Papilionoidea</taxon>
        <taxon>Pieridae</taxon>
        <taxon>Dismorphiinae</taxon>
        <taxon>Leptidea</taxon>
    </lineage>
</organism>